<comment type="caution">
    <text evidence="4">The sequence shown here is derived from an EMBL/GenBank/DDBJ whole genome shotgun (WGS) entry which is preliminary data.</text>
</comment>
<dbReference type="EMBL" id="JRKL02012467">
    <property type="protein sequence ID" value="KAF3945316.1"/>
    <property type="molecule type" value="Genomic_DNA"/>
</dbReference>
<name>A0A8J4QG20_9ROSI</name>
<evidence type="ECO:0000313" key="5">
    <source>
        <dbReference type="Proteomes" id="UP000737018"/>
    </source>
</evidence>
<dbReference type="InterPro" id="IPR001245">
    <property type="entry name" value="Ser-Thr/Tyr_kinase_cat_dom"/>
</dbReference>
<dbReference type="InterPro" id="IPR000719">
    <property type="entry name" value="Prot_kinase_dom"/>
</dbReference>
<dbReference type="InterPro" id="IPR045274">
    <property type="entry name" value="WAK-like"/>
</dbReference>
<dbReference type="Pfam" id="PF07714">
    <property type="entry name" value="PK_Tyr_Ser-Thr"/>
    <property type="match status" value="1"/>
</dbReference>
<dbReference type="SUPFAM" id="SSF56112">
    <property type="entry name" value="Protein kinase-like (PK-like)"/>
    <property type="match status" value="1"/>
</dbReference>
<dbReference type="Proteomes" id="UP000737018">
    <property type="component" value="Unassembled WGS sequence"/>
</dbReference>
<keyword evidence="2" id="KW-0067">ATP-binding</keyword>
<evidence type="ECO:0000259" key="3">
    <source>
        <dbReference type="PROSITE" id="PS50011"/>
    </source>
</evidence>
<organism evidence="4 5">
    <name type="scientific">Castanea mollissima</name>
    <name type="common">Chinese chestnut</name>
    <dbReference type="NCBI Taxonomy" id="60419"/>
    <lineage>
        <taxon>Eukaryota</taxon>
        <taxon>Viridiplantae</taxon>
        <taxon>Streptophyta</taxon>
        <taxon>Embryophyta</taxon>
        <taxon>Tracheophyta</taxon>
        <taxon>Spermatophyta</taxon>
        <taxon>Magnoliopsida</taxon>
        <taxon>eudicotyledons</taxon>
        <taxon>Gunneridae</taxon>
        <taxon>Pentapetalae</taxon>
        <taxon>rosids</taxon>
        <taxon>fabids</taxon>
        <taxon>Fagales</taxon>
        <taxon>Fagaceae</taxon>
        <taxon>Castanea</taxon>
    </lineage>
</organism>
<dbReference type="InterPro" id="IPR011009">
    <property type="entry name" value="Kinase-like_dom_sf"/>
</dbReference>
<feature type="domain" description="Protein kinase" evidence="3">
    <location>
        <begin position="57"/>
        <end position="296"/>
    </location>
</feature>
<keyword evidence="1" id="KW-0547">Nucleotide-binding</keyword>
<evidence type="ECO:0000313" key="4">
    <source>
        <dbReference type="EMBL" id="KAF3945316.1"/>
    </source>
</evidence>
<protein>
    <recommendedName>
        <fullName evidence="3">Protein kinase domain-containing protein</fullName>
    </recommendedName>
</protein>
<accession>A0A8J4QG20</accession>
<reference evidence="4" key="1">
    <citation type="submission" date="2020-03" db="EMBL/GenBank/DDBJ databases">
        <title>Castanea mollissima Vanexum genome sequencing.</title>
        <authorList>
            <person name="Staton M."/>
        </authorList>
    </citation>
    <scope>NUCLEOTIDE SEQUENCE</scope>
    <source>
        <tissue evidence="4">Leaf</tissue>
    </source>
</reference>
<evidence type="ECO:0000256" key="1">
    <source>
        <dbReference type="ARBA" id="ARBA00022741"/>
    </source>
</evidence>
<dbReference type="GO" id="GO:0005886">
    <property type="term" value="C:plasma membrane"/>
    <property type="evidence" value="ECO:0007669"/>
    <property type="project" value="TreeGrafter"/>
</dbReference>
<keyword evidence="5" id="KW-1185">Reference proteome</keyword>
<dbReference type="GO" id="GO:0005524">
    <property type="term" value="F:ATP binding"/>
    <property type="evidence" value="ECO:0007669"/>
    <property type="project" value="UniProtKB-KW"/>
</dbReference>
<proteinExistence type="predicted"/>
<dbReference type="GO" id="GO:0007166">
    <property type="term" value="P:cell surface receptor signaling pathway"/>
    <property type="evidence" value="ECO:0007669"/>
    <property type="project" value="InterPro"/>
</dbReference>
<dbReference type="Gene3D" id="1.10.510.10">
    <property type="entry name" value="Transferase(Phosphotransferase) domain 1"/>
    <property type="match status" value="2"/>
</dbReference>
<dbReference type="PANTHER" id="PTHR27005:SF522">
    <property type="entry name" value="NON-FUNCTIONAL PSEUDOKINASE ZED1-LIKE"/>
    <property type="match status" value="1"/>
</dbReference>
<dbReference type="Gene3D" id="3.30.200.20">
    <property type="entry name" value="Phosphorylase Kinase, domain 1"/>
    <property type="match status" value="1"/>
</dbReference>
<evidence type="ECO:0000256" key="2">
    <source>
        <dbReference type="ARBA" id="ARBA00022840"/>
    </source>
</evidence>
<sequence length="296" mass="34438">MLQCFRERKKAIAQTEESFYLENGGLMLEQLITSFDGKHNSFRIFSKQELEKATNDYHVDGILYKSFQYIAYRGTHDGREIFVKKFTSSSLQAYKTWCINEIAVVSQMNNHNNVVKFFGCCLETEIPTLVYEFVENGNLSDHIFDDRRLLAWESRLRIVTEVAHAIAYVHMGRPKTIVHRDIESRNIFLDQNYVAKIAEFGKRSWNILHNEFEVPEENCRGESSIVGVQRCSWDEIESNIQSYLKANLLDGGNRKQQIECAELAQRCLKMNSDERPTMKEATQSLRDIKRLLDTPT</sequence>
<dbReference type="PROSITE" id="PS50011">
    <property type="entry name" value="PROTEIN_KINASE_DOM"/>
    <property type="match status" value="1"/>
</dbReference>
<dbReference type="OrthoDB" id="75710at2759"/>
<dbReference type="GO" id="GO:0004674">
    <property type="term" value="F:protein serine/threonine kinase activity"/>
    <property type="evidence" value="ECO:0007669"/>
    <property type="project" value="TreeGrafter"/>
</dbReference>
<dbReference type="AlphaFoldDB" id="A0A8J4QG20"/>
<dbReference type="PANTHER" id="PTHR27005">
    <property type="entry name" value="WALL-ASSOCIATED RECEPTOR KINASE-LIKE 21"/>
    <property type="match status" value="1"/>
</dbReference>
<gene>
    <name evidence="4" type="ORF">CMV_028309</name>
</gene>